<organism evidence="1 2">
    <name type="scientific">Planktothricoides raciborskii FACHB-1370</name>
    <dbReference type="NCBI Taxonomy" id="2949576"/>
    <lineage>
        <taxon>Bacteria</taxon>
        <taxon>Bacillati</taxon>
        <taxon>Cyanobacteriota</taxon>
        <taxon>Cyanophyceae</taxon>
        <taxon>Oscillatoriophycideae</taxon>
        <taxon>Oscillatoriales</taxon>
        <taxon>Oscillatoriaceae</taxon>
        <taxon>Planktothricoides</taxon>
    </lineage>
</organism>
<evidence type="ECO:0000313" key="2">
    <source>
        <dbReference type="Proteomes" id="UP000641954"/>
    </source>
</evidence>
<reference evidence="1 2" key="1">
    <citation type="journal article" date="2020" name="ISME J.">
        <title>Comparative genomics reveals insights into cyanobacterial evolution and habitat adaptation.</title>
        <authorList>
            <person name="Chen M.Y."/>
            <person name="Teng W.K."/>
            <person name="Zhao L."/>
            <person name="Hu C.X."/>
            <person name="Zhou Y.K."/>
            <person name="Han B.P."/>
            <person name="Song L.R."/>
            <person name="Shu W.S."/>
        </authorList>
    </citation>
    <scope>NUCLEOTIDE SEQUENCE [LARGE SCALE GENOMIC DNA]</scope>
    <source>
        <strain evidence="1 2">FACHB-1370</strain>
    </source>
</reference>
<keyword evidence="2" id="KW-1185">Reference proteome</keyword>
<dbReference type="RefSeq" id="WP_190879057.1">
    <property type="nucleotide sequence ID" value="NZ_JACJSK010000021.1"/>
</dbReference>
<gene>
    <name evidence="1" type="ORF">H6G72_15740</name>
</gene>
<protein>
    <submittedName>
        <fullName evidence="1">Uncharacterized protein</fullName>
    </submittedName>
</protein>
<dbReference type="Proteomes" id="UP000641954">
    <property type="component" value="Unassembled WGS sequence"/>
</dbReference>
<dbReference type="EMBL" id="JACJSK010000021">
    <property type="protein sequence ID" value="MBD2545258.1"/>
    <property type="molecule type" value="Genomic_DNA"/>
</dbReference>
<comment type="caution">
    <text evidence="1">The sequence shown here is derived from an EMBL/GenBank/DDBJ whole genome shotgun (WGS) entry which is preliminary data.</text>
</comment>
<evidence type="ECO:0000313" key="1">
    <source>
        <dbReference type="EMBL" id="MBD2545258.1"/>
    </source>
</evidence>
<proteinExistence type="predicted"/>
<name>A0ABR8EEZ6_9CYAN</name>
<accession>A0ABR8EEZ6</accession>
<sequence length="69" mass="7438">MTGCWGKETGFLGWVSGVICGLRERNPVSEVLGLAVGAKKPGFWGGYQELSVGCGKETRFLGFWGWLLG</sequence>